<dbReference type="VEuPathDB" id="TriTrypDB:BCY84_02375"/>
<feature type="domain" description="RNase H type-1" evidence="3">
    <location>
        <begin position="2076"/>
        <end position="2217"/>
    </location>
</feature>
<dbReference type="Pfam" id="PF03372">
    <property type="entry name" value="Exo_endo_phos"/>
    <property type="match status" value="1"/>
</dbReference>
<dbReference type="PANTHER" id="PTHR19446">
    <property type="entry name" value="REVERSE TRANSCRIPTASES"/>
    <property type="match status" value="1"/>
</dbReference>
<dbReference type="InterPro" id="IPR005135">
    <property type="entry name" value="Endo/exonuclease/phosphatase"/>
</dbReference>
<dbReference type="EMBL" id="PRFC01000233">
    <property type="protein sequence ID" value="PWU98251.1"/>
    <property type="molecule type" value="Genomic_DNA"/>
</dbReference>
<evidence type="ECO:0000259" key="3">
    <source>
        <dbReference type="PROSITE" id="PS50879"/>
    </source>
</evidence>
<proteinExistence type="predicted"/>
<dbReference type="PROSITE" id="PS00028">
    <property type="entry name" value="ZINC_FINGER_C2H2_1"/>
    <property type="match status" value="2"/>
</dbReference>
<sequence length="2509" mass="278498">MRHGGDARRTRSHPLDKRRLDRAAVSMMERFPIDHKTTLPMRVDVEPTRNRARRPHATNTGGFCLADAAAWRGTTPETFFSGSGKGEPLLGFPLRSRPDLEERIKTETMRCVRLLIEQQLRRRQAEAELLRWEATMNGIALRRQKGGERGMETPAADVAAKTALLTIERARDEGGEQTGADGDTAVAAITGETSVVPPVGIRGLSGVVSRTAPLDGRADEDPERRHRLMQGGTLRKLLDGPRDAGDVGERSMQSCHFTLRGISTGQKLGAPFRKARLPPSLADALSATPGSKAEGAAAVTAEGAGEADDIIVQRLVGVPDHDRGLYAALRLHWKEARDARAFARKLFGRRVRASAWWRIADSREGMLAAAQAIGLEPEVYEALMTRWMEKGKGTEWATGHAMISQSMLSVDGAGNMTSPHHAPLPSAGVASLASLMFSGDEELSNMSVLAHQLGRLQMSGIVTPGELARIIEGDEESIRNELTRLLGSDAAKQHAARLVASSSISVNEGPSESFHDLAKELLQERRRTAMAEKQHGDLGGVSERYESCVDPKSRVSPMRRDSASQSSLDRFFPSIGSRERHNLFSFLSSGEKKPSLVSLMEEEREALGDSVTLEERQAFNEAAVAAAGGIGSADPYSRLPPLRGPNDGEAVLHRSRRGHAGSGASYSSGRRYTGGAGGDTATSSDIDPLDLTQAPGALGSTGSEKGGRGDAPSPSVVGGYTNGQQYEGPAMWKRRRRHTPGSRSGWTPAEDDEIGRLSRSHSTEGADRIDVYGFLREVKQQERDFRLASLEDSGHLSSEAGAQPSARSSLQWSPEYLDDVSVRDRPKRVTRFLYDGKANRSAGTHTGSSGRVRPRGRNIPPFVRRPKSKPAGQLLLVDDDGSEYDSGEPLAQPATSTWCQGLVLFAREEAKRLLPIRCPRRGRRRRTNGSEGHQMEPFTWLPAERYFYPLLNSIGAYQRYTYRLRAVCDAQRQKLLLSGDIEQNPGPIAVLQMNVSCLTPSKLATLMAQGADIIAIQETWKSSEQIASMHTGDYVLYAQSRIGKGGGVAVLVRKNLRSKRIPLTIPQHDTSLEVVVVQVALDQNRDLIVASAYMRPPPQVTQSFRRLVNCLPASSPLLLCGDFNMHHPQWEPFLETSPSEVAAEFLELCTDAGLTLVNTPGEITYARGTRERSCIDLTWSKHLTVSDWSASVSPLSDHYVLTFTLHQAFKDTIPSAPPSAPKFFYSWGKCKWDLFIKDFDAQLPAYDYKKQSTGIKAFTRALITSYRRHCPRGMHKDGPRLWDDTLMEAERIATDSKARYLQLPTPDREAEMQRTRSQFFLLLRERLRNTYLRRISKLNPGEPLAWKYISGRKKASLPSPTSMLLGDGQHTYKTARRAANALNRIFLPFHPSHKAVRFSKGINRQSASLNINASFLFGQQNNSESAASFTSFSSTSSSSEPQNNSESAATSSLVSSTSLISCISEPQNNNESAATSTSGSSLSSSSEPQDKNEAATTSGLVAHLHSPLDAPFNRTELLAALRNTPYGKAPGPDEVYSEALRHISSKGLRFLLRCINHSWTTGTIPVEWRRATIVPLLKPGKSPELLESYRPISLTSIVSKVAEKMVLKRLLWVWTPHPHQYAYRSMRTTTMQLAHLIHEVEHNRNHYFQVSLPKKSGIGNQLHYRPHRTLLVLVDFSKAFDSIDHRVLSRLLANIPGVNCRRWLRNFLCGRYAKTRVGHRHSDRRPMLRGVPQGSVLGPYLFSLYVHPLLNLLNSFAGVTADMYADDLSIIVKGQSREDAIPTANMVLQKLHAWSQENGLAINPSKCEAAWFTLSTHTESDYDREGRWPLVVAGCQIPVMTMGASRTTKLLGMDLDPRLTLNVAATKQCAATSQRISQLRCIAHKEAGPSPHDLRTFVIGYGASKLRYGSELIWAVATDSAKNEMQKTYATLARIVSGVPSTVDPESALLEANMPPLHVLCLRARLSIFENTRACQMDWMRRPPPEPPPRAGFRISPLSRDELYAFVDAYTKDYGITESSPREERFFRSSIPPWYAASAHRVTIGVELPIDLSITDEEELIREKRRVSEEALALHSHRSWILATDGGVDVPKSAGVGILLSSLNSSEIIEKASINCGARPCSYRTESRALLLALEKLMIPRIRHRRKTLLVVTDSQSLLAALNKGPLSQTDWTEDQIWQRLLTLTRAGWSVHLQFCYGHCGVHANELADQYATQTMESGQYTEQGITPLWHTDLLTCFTTQLTNKWRSTIRQDTHRYLLCGTRPSDLSGKDLITQEVLHRQELVHLARARCGESELWGRLYWAVRDCTNQCRFCNISPEQSAYMRSNNDPTAPGTDTVPPSAREEDVSPVRRRTLTRRRKEKCPHCDSTLTGFSGLVSHCRSFHPEHPPPLPELKCDFCDMVFPTRRSTAQHRSRCAHNPDATRHRNSSARRRSLLPQDQPASTSTPIGPQETLHHLLLECPGTLAVRQRLGIEQDLRLGKFSQWQLLHSRKLLSLLDHLFGTQMALYS</sequence>
<evidence type="ECO:0000313" key="5">
    <source>
        <dbReference type="Proteomes" id="UP000246078"/>
    </source>
</evidence>
<protein>
    <recommendedName>
        <fullName evidence="6">Reverse transcriptase (RNA-dependent DNA polymerase)/RNase H</fullName>
    </recommendedName>
</protein>
<feature type="compositionally biased region" description="Low complexity" evidence="1">
    <location>
        <begin position="662"/>
        <end position="671"/>
    </location>
</feature>
<dbReference type="VEuPathDB" id="TriTrypDB:TcBrA4_0188560"/>
<dbReference type="InterPro" id="IPR000477">
    <property type="entry name" value="RT_dom"/>
</dbReference>
<dbReference type="VEuPathDB" id="TriTrypDB:ECC02_009788"/>
<feature type="compositionally biased region" description="Low complexity" evidence="1">
    <location>
        <begin position="1472"/>
        <end position="1486"/>
    </location>
</feature>
<dbReference type="InterPro" id="IPR036397">
    <property type="entry name" value="RNaseH_sf"/>
</dbReference>
<feature type="region of interest" description="Disordered" evidence="1">
    <location>
        <begin position="1467"/>
        <end position="1498"/>
    </location>
</feature>
<dbReference type="VEuPathDB" id="TriTrypDB:TcCL_Unassigned03915"/>
<organism evidence="4 5">
    <name type="scientific">Trypanosoma cruzi</name>
    <dbReference type="NCBI Taxonomy" id="5693"/>
    <lineage>
        <taxon>Eukaryota</taxon>
        <taxon>Discoba</taxon>
        <taxon>Euglenozoa</taxon>
        <taxon>Kinetoplastea</taxon>
        <taxon>Metakinetoplastina</taxon>
        <taxon>Trypanosomatida</taxon>
        <taxon>Trypanosomatidae</taxon>
        <taxon>Trypanosoma</taxon>
        <taxon>Schizotrypanum</taxon>
    </lineage>
</organism>
<dbReference type="InterPro" id="IPR043502">
    <property type="entry name" value="DNA/RNA_pol_sf"/>
</dbReference>
<dbReference type="VEuPathDB" id="TriTrypDB:TCSYLVIO_000502"/>
<dbReference type="VEuPathDB" id="TriTrypDB:TcG_12812"/>
<dbReference type="PROSITE" id="PS50878">
    <property type="entry name" value="RT_POL"/>
    <property type="match status" value="1"/>
</dbReference>
<dbReference type="Pfam" id="PF00078">
    <property type="entry name" value="RVT_1"/>
    <property type="match status" value="1"/>
</dbReference>
<feature type="region of interest" description="Disordered" evidence="1">
    <location>
        <begin position="2410"/>
        <end position="2449"/>
    </location>
</feature>
<dbReference type="SMART" id="SM00355">
    <property type="entry name" value="ZnF_C2H2"/>
    <property type="match status" value="2"/>
</dbReference>
<evidence type="ECO:0000313" key="4">
    <source>
        <dbReference type="EMBL" id="PWU98251.1"/>
    </source>
</evidence>
<dbReference type="PROSITE" id="PS50879">
    <property type="entry name" value="RNASE_H_1"/>
    <property type="match status" value="1"/>
</dbReference>
<reference evidence="4 5" key="1">
    <citation type="journal article" date="2018" name="Microb. Genom.">
        <title>Expanding an expanded genome: long-read sequencing of Trypanosoma cruzi.</title>
        <authorList>
            <person name="Berna L."/>
            <person name="Rodriguez M."/>
            <person name="Chiribao M.L."/>
            <person name="Parodi-Talice A."/>
            <person name="Pita S."/>
            <person name="Rijo G."/>
            <person name="Alvarez-Valin F."/>
            <person name="Robello C."/>
        </authorList>
    </citation>
    <scope>NUCLEOTIDE SEQUENCE [LARGE SCALE GENOMIC DNA]</scope>
    <source>
        <strain evidence="4 5">TCC</strain>
    </source>
</reference>
<dbReference type="InterPro" id="IPR013087">
    <property type="entry name" value="Znf_C2H2_type"/>
</dbReference>
<dbReference type="VEuPathDB" id="TriTrypDB:TcYC6_0031950"/>
<name>A0A2V2VPH6_TRYCR</name>
<dbReference type="VEuPathDB" id="TriTrypDB:TCSYLVIO_002185"/>
<dbReference type="CDD" id="cd09276">
    <property type="entry name" value="Rnase_HI_RT_non_LTR"/>
    <property type="match status" value="1"/>
</dbReference>
<dbReference type="VEuPathDB" id="TriTrypDB:Tc_MARK_2678"/>
<gene>
    <name evidence="4" type="ORF">C3747_233g24</name>
</gene>
<dbReference type="SUPFAM" id="SSF56219">
    <property type="entry name" value="DNase I-like"/>
    <property type="match status" value="1"/>
</dbReference>
<evidence type="ECO:0008006" key="6">
    <source>
        <dbReference type="Google" id="ProtNLM"/>
    </source>
</evidence>
<feature type="region of interest" description="Disordered" evidence="1">
    <location>
        <begin position="2324"/>
        <end position="2353"/>
    </location>
</feature>
<dbReference type="GO" id="GO:0003676">
    <property type="term" value="F:nucleic acid binding"/>
    <property type="evidence" value="ECO:0007669"/>
    <property type="project" value="InterPro"/>
</dbReference>
<feature type="compositionally biased region" description="Basic residues" evidence="1">
    <location>
        <begin position="2425"/>
        <end position="2434"/>
    </location>
</feature>
<dbReference type="CDD" id="cd01650">
    <property type="entry name" value="RT_nLTR_like"/>
    <property type="match status" value="1"/>
</dbReference>
<dbReference type="VEuPathDB" id="TriTrypDB:TCDM_08925"/>
<dbReference type="VEuPathDB" id="TriTrypDB:TCSYLVIO_002143"/>
<accession>A0A2V2VPH6</accession>
<dbReference type="VEuPathDB" id="TriTrypDB:TcCL_NonESM08966"/>
<feature type="region of interest" description="Disordered" evidence="1">
    <location>
        <begin position="630"/>
        <end position="763"/>
    </location>
</feature>
<evidence type="ECO:0000259" key="2">
    <source>
        <dbReference type="PROSITE" id="PS50878"/>
    </source>
</evidence>
<comment type="caution">
    <text evidence="4">The sequence shown here is derived from an EMBL/GenBank/DDBJ whole genome shotgun (WGS) entry which is preliminary data.</text>
</comment>
<dbReference type="VEuPathDB" id="TriTrypDB:TcCL_ESM04199"/>
<feature type="region of interest" description="Disordered" evidence="1">
    <location>
        <begin position="1429"/>
        <end position="1450"/>
    </location>
</feature>
<dbReference type="VEuPathDB" id="TriTrypDB:ECC02_009018"/>
<dbReference type="InterPro" id="IPR002156">
    <property type="entry name" value="RNaseH_domain"/>
</dbReference>
<evidence type="ECO:0000256" key="1">
    <source>
        <dbReference type="SAM" id="MobiDB-lite"/>
    </source>
</evidence>
<dbReference type="VEuPathDB" id="TriTrypDB:TcYC6_0176710"/>
<dbReference type="Gene3D" id="3.60.10.10">
    <property type="entry name" value="Endonuclease/exonuclease/phosphatase"/>
    <property type="match status" value="1"/>
</dbReference>
<dbReference type="VEuPathDB" id="TriTrypDB:TCSYLVIO_009127"/>
<dbReference type="VEuPathDB" id="TriTrypDB:TcBrA4_0065710"/>
<dbReference type="InterPro" id="IPR012337">
    <property type="entry name" value="RNaseH-like_sf"/>
</dbReference>
<dbReference type="VEuPathDB" id="TriTrypDB:TCDM_12716"/>
<dbReference type="SUPFAM" id="SSF53098">
    <property type="entry name" value="Ribonuclease H-like"/>
    <property type="match status" value="1"/>
</dbReference>
<dbReference type="SUPFAM" id="SSF56672">
    <property type="entry name" value="DNA/RNA polymerases"/>
    <property type="match status" value="1"/>
</dbReference>
<dbReference type="VEuPathDB" id="TriTrypDB:BCY84_22368"/>
<dbReference type="VEuPathDB" id="TriTrypDB:TCSYLVIO_007544"/>
<dbReference type="GO" id="GO:0004523">
    <property type="term" value="F:RNA-DNA hybrid ribonuclease activity"/>
    <property type="evidence" value="ECO:0007669"/>
    <property type="project" value="InterPro"/>
</dbReference>
<feature type="domain" description="Reverse transcriptase" evidence="2">
    <location>
        <begin position="1557"/>
        <end position="1855"/>
    </location>
</feature>
<dbReference type="Proteomes" id="UP000246078">
    <property type="component" value="Unassembled WGS sequence"/>
</dbReference>
<dbReference type="VEuPathDB" id="TriTrypDB:C4B63_110g40"/>
<dbReference type="VEuPathDB" id="TriTrypDB:C3747_233g24"/>
<dbReference type="InterPro" id="IPR036691">
    <property type="entry name" value="Endo/exonu/phosph_ase_sf"/>
</dbReference>
<dbReference type="VEuPathDB" id="TriTrypDB:Tc_MARK_1363"/>
<dbReference type="VEuPathDB" id="TriTrypDB:C4B63_241g18"/>
<dbReference type="VEuPathDB" id="TriTrypDB:Tc_MARK_6403"/>
<dbReference type="Gene3D" id="3.30.420.10">
    <property type="entry name" value="Ribonuclease H-like superfamily/Ribonuclease H"/>
    <property type="match status" value="1"/>
</dbReference>
<dbReference type="VEuPathDB" id="TriTrypDB:TcG_10650"/>
<dbReference type="VEuPathDB" id="TriTrypDB:TcG_09690"/>
<feature type="region of interest" description="Disordered" evidence="1">
    <location>
        <begin position="837"/>
        <end position="865"/>
    </location>
</feature>